<evidence type="ECO:0000256" key="3">
    <source>
        <dbReference type="ARBA" id="ARBA00022729"/>
    </source>
</evidence>
<keyword evidence="3 5" id="KW-0732">Signal</keyword>
<feature type="signal peptide" evidence="5">
    <location>
        <begin position="1"/>
        <end position="31"/>
    </location>
</feature>
<gene>
    <name evidence="8" type="ORF">H9847_06540</name>
</gene>
<dbReference type="SMART" id="SM00062">
    <property type="entry name" value="PBPb"/>
    <property type="match status" value="1"/>
</dbReference>
<dbReference type="Pfam" id="PF00497">
    <property type="entry name" value="SBP_bac_3"/>
    <property type="match status" value="1"/>
</dbReference>
<feature type="domain" description="Ionotropic glutamate receptor C-terminal" evidence="7">
    <location>
        <begin position="33"/>
        <end position="255"/>
    </location>
</feature>
<accession>A0A948TGL6</accession>
<dbReference type="GO" id="GO:0015276">
    <property type="term" value="F:ligand-gated monoatomic ion channel activity"/>
    <property type="evidence" value="ECO:0007669"/>
    <property type="project" value="InterPro"/>
</dbReference>
<organism evidence="8 9">
    <name type="scientific">Candidatus Anaerobiospirillum pullicola</name>
    <dbReference type="NCBI Taxonomy" id="2838451"/>
    <lineage>
        <taxon>Bacteria</taxon>
        <taxon>Pseudomonadati</taxon>
        <taxon>Pseudomonadota</taxon>
        <taxon>Gammaproteobacteria</taxon>
        <taxon>Aeromonadales</taxon>
        <taxon>Succinivibrionaceae</taxon>
        <taxon>Anaerobiospirillum</taxon>
    </lineage>
</organism>
<dbReference type="InterPro" id="IPR018313">
    <property type="entry name" value="SBP_3_CS"/>
</dbReference>
<evidence type="ECO:0000256" key="1">
    <source>
        <dbReference type="ARBA" id="ARBA00004196"/>
    </source>
</evidence>
<evidence type="ECO:0000313" key="8">
    <source>
        <dbReference type="EMBL" id="MBU3844509.1"/>
    </source>
</evidence>
<comment type="subcellular location">
    <subcellularLocation>
        <location evidence="1">Cell envelope</location>
    </subcellularLocation>
</comment>
<reference evidence="8" key="2">
    <citation type="submission" date="2021-04" db="EMBL/GenBank/DDBJ databases">
        <authorList>
            <person name="Gilroy R."/>
        </authorList>
    </citation>
    <scope>NUCLEOTIDE SEQUENCE</scope>
    <source>
        <strain evidence="8">378</strain>
    </source>
</reference>
<feature type="domain" description="Solute-binding protein family 3/N-terminal" evidence="6">
    <location>
        <begin position="33"/>
        <end position="256"/>
    </location>
</feature>
<reference evidence="8" key="1">
    <citation type="journal article" date="2021" name="PeerJ">
        <title>Extensive microbial diversity within the chicken gut microbiome revealed by metagenomics and culture.</title>
        <authorList>
            <person name="Gilroy R."/>
            <person name="Ravi A."/>
            <person name="Getino M."/>
            <person name="Pursley I."/>
            <person name="Horton D.L."/>
            <person name="Alikhan N.F."/>
            <person name="Baker D."/>
            <person name="Gharbi K."/>
            <person name="Hall N."/>
            <person name="Watson M."/>
            <person name="Adriaenssens E.M."/>
            <person name="Foster-Nyarko E."/>
            <person name="Jarju S."/>
            <person name="Secka A."/>
            <person name="Antonio M."/>
            <person name="Oren A."/>
            <person name="Chaudhuri R.R."/>
            <person name="La Ragione R."/>
            <person name="Hildebrand F."/>
            <person name="Pallen M.J."/>
        </authorList>
    </citation>
    <scope>NUCLEOTIDE SEQUENCE</scope>
    <source>
        <strain evidence="8">378</strain>
    </source>
</reference>
<name>A0A948TGL6_9GAMM</name>
<sequence>MKSKIGGLFKTVACAAAVSCAAFSFTSAAEAETLRVGTEATYAPFEFAADDGSLTGFDVELIRAIGKEAGYDDVQVINMPFDGLIPAIMTSQIDVIIAAMTITPERAERVDFTDPYYTSGLSVLIREDTASKYPNIDALKGQTLCAQIGSTGAFTAEKLSPGKVKAFNTEPEAFMELKAGGCEGVVNDRPINLYFLSQSNASDGVTEINEVLTAEKYGIAVRKGNTELLEKLNTGLKNARENGTYDQIYQKWFKLAPKD</sequence>
<evidence type="ECO:0000256" key="2">
    <source>
        <dbReference type="ARBA" id="ARBA00010333"/>
    </source>
</evidence>
<dbReference type="GO" id="GO:0016020">
    <property type="term" value="C:membrane"/>
    <property type="evidence" value="ECO:0007669"/>
    <property type="project" value="InterPro"/>
</dbReference>
<dbReference type="PANTHER" id="PTHR35936">
    <property type="entry name" value="MEMBRANE-BOUND LYTIC MUREIN TRANSGLYCOSYLASE F"/>
    <property type="match status" value="1"/>
</dbReference>
<dbReference type="GO" id="GO:0030313">
    <property type="term" value="C:cell envelope"/>
    <property type="evidence" value="ECO:0007669"/>
    <property type="project" value="UniProtKB-SubCell"/>
</dbReference>
<dbReference type="PROSITE" id="PS01039">
    <property type="entry name" value="SBP_BACTERIAL_3"/>
    <property type="match status" value="1"/>
</dbReference>
<evidence type="ECO:0000259" key="6">
    <source>
        <dbReference type="SMART" id="SM00062"/>
    </source>
</evidence>
<feature type="chain" id="PRO_5037254620" evidence="5">
    <location>
        <begin position="32"/>
        <end position="259"/>
    </location>
</feature>
<dbReference type="SMART" id="SM00079">
    <property type="entry name" value="PBPe"/>
    <property type="match status" value="1"/>
</dbReference>
<dbReference type="SUPFAM" id="SSF53850">
    <property type="entry name" value="Periplasmic binding protein-like II"/>
    <property type="match status" value="1"/>
</dbReference>
<comment type="similarity">
    <text evidence="2 4">Belongs to the bacterial solute-binding protein 3 family.</text>
</comment>
<dbReference type="Gene3D" id="3.40.190.10">
    <property type="entry name" value="Periplasmic binding protein-like II"/>
    <property type="match status" value="2"/>
</dbReference>
<dbReference type="Proteomes" id="UP000733611">
    <property type="component" value="Unassembled WGS sequence"/>
</dbReference>
<evidence type="ECO:0000259" key="7">
    <source>
        <dbReference type="SMART" id="SM00079"/>
    </source>
</evidence>
<protein>
    <submittedName>
        <fullName evidence="8">Basic amino acid ABC transporter substrate-binding protein</fullName>
    </submittedName>
</protein>
<comment type="caution">
    <text evidence="8">The sequence shown here is derived from an EMBL/GenBank/DDBJ whole genome shotgun (WGS) entry which is preliminary data.</text>
</comment>
<dbReference type="AlphaFoldDB" id="A0A948TGL6"/>
<dbReference type="InterPro" id="IPR001320">
    <property type="entry name" value="Iontro_rcpt_C"/>
</dbReference>
<dbReference type="InterPro" id="IPR001638">
    <property type="entry name" value="Solute-binding_3/MltF_N"/>
</dbReference>
<proteinExistence type="inferred from homology"/>
<evidence type="ECO:0000313" key="9">
    <source>
        <dbReference type="Proteomes" id="UP000733611"/>
    </source>
</evidence>
<dbReference type="CDD" id="cd13624">
    <property type="entry name" value="PBP2_Arg_Lys_His"/>
    <property type="match status" value="1"/>
</dbReference>
<dbReference type="EMBL" id="JAHLFE010000131">
    <property type="protein sequence ID" value="MBU3844509.1"/>
    <property type="molecule type" value="Genomic_DNA"/>
</dbReference>
<dbReference type="PANTHER" id="PTHR35936:SF38">
    <property type="entry name" value="GLUTAMINE-BINDING PERIPLASMIC PROTEIN"/>
    <property type="match status" value="1"/>
</dbReference>
<evidence type="ECO:0000256" key="5">
    <source>
        <dbReference type="SAM" id="SignalP"/>
    </source>
</evidence>
<evidence type="ECO:0000256" key="4">
    <source>
        <dbReference type="RuleBase" id="RU003744"/>
    </source>
</evidence>